<dbReference type="Gene3D" id="3.40.50.1820">
    <property type="entry name" value="alpha/beta hydrolase"/>
    <property type="match status" value="1"/>
</dbReference>
<name>A0A814HZG6_9BILA</name>
<dbReference type="EMBL" id="CAJNOG010000154">
    <property type="protein sequence ID" value="CAF1016703.1"/>
    <property type="molecule type" value="Genomic_DNA"/>
</dbReference>
<dbReference type="Proteomes" id="UP000663845">
    <property type="component" value="Unassembled WGS sequence"/>
</dbReference>
<evidence type="ECO:0000313" key="2">
    <source>
        <dbReference type="EMBL" id="CAF3681528.1"/>
    </source>
</evidence>
<proteinExistence type="predicted"/>
<evidence type="ECO:0008006" key="4">
    <source>
        <dbReference type="Google" id="ProtNLM"/>
    </source>
</evidence>
<evidence type="ECO:0000313" key="1">
    <source>
        <dbReference type="EMBL" id="CAF1016703.1"/>
    </source>
</evidence>
<protein>
    <recommendedName>
        <fullName evidence="4">Alpha/beta hydrolase</fullName>
    </recommendedName>
</protein>
<gene>
    <name evidence="1" type="ORF">JYZ213_LOCUS16834</name>
    <name evidence="2" type="ORF">OXD698_LOCUS10950</name>
</gene>
<evidence type="ECO:0000313" key="3">
    <source>
        <dbReference type="Proteomes" id="UP000663845"/>
    </source>
</evidence>
<organism evidence="1 3">
    <name type="scientific">Adineta steineri</name>
    <dbReference type="NCBI Taxonomy" id="433720"/>
    <lineage>
        <taxon>Eukaryota</taxon>
        <taxon>Metazoa</taxon>
        <taxon>Spiralia</taxon>
        <taxon>Gnathifera</taxon>
        <taxon>Rotifera</taxon>
        <taxon>Eurotatoria</taxon>
        <taxon>Bdelloidea</taxon>
        <taxon>Adinetida</taxon>
        <taxon>Adinetidae</taxon>
        <taxon>Adineta</taxon>
    </lineage>
</organism>
<comment type="caution">
    <text evidence="1">The sequence shown here is derived from an EMBL/GenBank/DDBJ whole genome shotgun (WGS) entry which is preliminary data.</text>
</comment>
<dbReference type="SUPFAM" id="SSF53474">
    <property type="entry name" value="alpha/beta-Hydrolases"/>
    <property type="match status" value="1"/>
</dbReference>
<accession>A0A814HZG6</accession>
<reference evidence="1" key="1">
    <citation type="submission" date="2021-02" db="EMBL/GenBank/DDBJ databases">
        <authorList>
            <person name="Nowell W R."/>
        </authorList>
    </citation>
    <scope>NUCLEOTIDE SEQUENCE</scope>
</reference>
<dbReference type="Proteomes" id="UP000663844">
    <property type="component" value="Unassembled WGS sequence"/>
</dbReference>
<dbReference type="EMBL" id="CAJOAZ010000600">
    <property type="protein sequence ID" value="CAF3681528.1"/>
    <property type="molecule type" value="Genomic_DNA"/>
</dbReference>
<sequence length="225" mass="26066">MLRSPRVLFFHGLESGIHGRKALYLAEHFPDSYTPNLKPYYLLPVSLWKAIKAIYNFKPDIIVGSSFGGFIAMLLLQARVWNRHTILLAPATGLLFKKRLWLPIDHKKNIVIVAGKNDTTVPLDVLTPLQQLSLDNVQFLVVEDDHRLNQSMIEQNQLRDLINNNYQSTVATNTINNYFHCVKLWLICMLSLTMSFIREPFTLYNTIQQLRKQKKAITETDERQI</sequence>
<dbReference type="InterPro" id="IPR029058">
    <property type="entry name" value="AB_hydrolase_fold"/>
</dbReference>
<dbReference type="AlphaFoldDB" id="A0A814HZG6"/>